<dbReference type="SMART" id="SM00256">
    <property type="entry name" value="FBOX"/>
    <property type="match status" value="1"/>
</dbReference>
<dbReference type="InterPro" id="IPR001810">
    <property type="entry name" value="F-box_dom"/>
</dbReference>
<gene>
    <name evidence="2" type="ORF">C24_LOCUS1740</name>
</gene>
<dbReference type="PANTHER" id="PTHR31900:SF33">
    <property type="entry name" value="PROTEIN WITH RNI-LIKE_FBD-LIKE DOMAIN"/>
    <property type="match status" value="1"/>
</dbReference>
<dbReference type="Pfam" id="PF00646">
    <property type="entry name" value="F-box"/>
    <property type="match status" value="1"/>
</dbReference>
<dbReference type="Gene3D" id="1.20.1280.50">
    <property type="match status" value="1"/>
</dbReference>
<dbReference type="ExpressionAtlas" id="A0A5S9UV34">
    <property type="expression patterns" value="differential"/>
</dbReference>
<dbReference type="SMART" id="SM00579">
    <property type="entry name" value="FBD"/>
    <property type="match status" value="1"/>
</dbReference>
<protein>
    <recommendedName>
        <fullName evidence="1">F-box domain-containing protein</fullName>
    </recommendedName>
</protein>
<reference evidence="2 3" key="1">
    <citation type="submission" date="2019-12" db="EMBL/GenBank/DDBJ databases">
        <authorList>
            <person name="Jiao W.-B."/>
            <person name="Schneeberger K."/>
        </authorList>
    </citation>
    <scope>NUCLEOTIDE SEQUENCE [LARGE SCALE GENOMIC DNA]</scope>
    <source>
        <strain evidence="3">cv. C24</strain>
    </source>
</reference>
<dbReference type="Proteomes" id="UP000434276">
    <property type="component" value="Unassembled WGS sequence"/>
</dbReference>
<dbReference type="EMBL" id="CACSHJ010000087">
    <property type="protein sequence ID" value="CAA0212715.1"/>
    <property type="molecule type" value="Genomic_DNA"/>
</dbReference>
<dbReference type="InterPro" id="IPR006566">
    <property type="entry name" value="FBD"/>
</dbReference>
<dbReference type="Pfam" id="PF08387">
    <property type="entry name" value="FBD"/>
    <property type="match status" value="1"/>
</dbReference>
<dbReference type="Gene3D" id="3.80.10.10">
    <property type="entry name" value="Ribonuclease Inhibitor"/>
    <property type="match status" value="1"/>
</dbReference>
<sequence length="434" mass="50644">MTFEEKRVGHNIINQLPDSLLCEIFFNLPTEEVVKTSLICRRWRYVWQSLPGLDLVINGSKNYDKFDFLERFMFLQRVKLRYVGYGHNCRNMTSMMMNNVIKHKIQHLDVGSNRRYVYDRVEIPPTIYTSCERLVSLKLHRANLPKSPDSVSLPCLKIMDLQKINFFDSLDMEKLVSVCPALETLTMDKTYEAKVSSQSLLSFCLTNNETGYLKTQVVMQTPKLKYLKLNRQFIQRIVINDLSSIVMLNLDDVAYFGETLLSILKLISCVRDLTISFDILQDYRHFSKSKSLPKFHKLSVLSVKDMGVGSWESLLIFLENCQNLKSLVMGFRDYNWGINFSDVPQCVLSSLEFVEVKAREVTDMKKLWSYFMENSTVLKKFTLCLDHIEDQRDHVMLSKLFTFPRRSNKCEVVVRLRTFGTYKPMSMFSCADGF</sequence>
<dbReference type="SUPFAM" id="SSF81383">
    <property type="entry name" value="F-box domain"/>
    <property type="match status" value="1"/>
</dbReference>
<dbReference type="InterPro" id="IPR050232">
    <property type="entry name" value="FBL13/AtMIF1-like"/>
</dbReference>
<feature type="domain" description="F-box" evidence="1">
    <location>
        <begin position="10"/>
        <end position="66"/>
    </location>
</feature>
<evidence type="ECO:0000259" key="1">
    <source>
        <dbReference type="PROSITE" id="PS50181"/>
    </source>
</evidence>
<organism evidence="2 3">
    <name type="scientific">Arabidopsis thaliana</name>
    <name type="common">Mouse-ear cress</name>
    <dbReference type="NCBI Taxonomy" id="3702"/>
    <lineage>
        <taxon>Eukaryota</taxon>
        <taxon>Viridiplantae</taxon>
        <taxon>Streptophyta</taxon>
        <taxon>Embryophyta</taxon>
        <taxon>Tracheophyta</taxon>
        <taxon>Spermatophyta</taxon>
        <taxon>Magnoliopsida</taxon>
        <taxon>eudicotyledons</taxon>
        <taxon>Gunneridae</taxon>
        <taxon>Pentapetalae</taxon>
        <taxon>rosids</taxon>
        <taxon>malvids</taxon>
        <taxon>Brassicales</taxon>
        <taxon>Brassicaceae</taxon>
        <taxon>Camelineae</taxon>
        <taxon>Arabidopsis</taxon>
    </lineage>
</organism>
<proteinExistence type="predicted"/>
<dbReference type="InterPro" id="IPR053781">
    <property type="entry name" value="F-box_AtFBL13-like"/>
</dbReference>
<dbReference type="InterPro" id="IPR036047">
    <property type="entry name" value="F-box-like_dom_sf"/>
</dbReference>
<dbReference type="CDD" id="cd22160">
    <property type="entry name" value="F-box_AtFBL13-like"/>
    <property type="match status" value="1"/>
</dbReference>
<dbReference type="Pfam" id="PF24758">
    <property type="entry name" value="LRR_At5g56370"/>
    <property type="match status" value="1"/>
</dbReference>
<name>A0A5S9UV34_ARATH</name>
<dbReference type="OrthoDB" id="1110012at2759"/>
<evidence type="ECO:0000313" key="3">
    <source>
        <dbReference type="Proteomes" id="UP000434276"/>
    </source>
</evidence>
<accession>A0A5S9UV34</accession>
<dbReference type="AlphaFoldDB" id="A0A5S9UV34"/>
<dbReference type="PROSITE" id="PS50181">
    <property type="entry name" value="FBOX"/>
    <property type="match status" value="1"/>
</dbReference>
<dbReference type="PANTHER" id="PTHR31900">
    <property type="entry name" value="F-BOX/RNI SUPERFAMILY PROTEIN-RELATED"/>
    <property type="match status" value="1"/>
</dbReference>
<dbReference type="InterPro" id="IPR032675">
    <property type="entry name" value="LRR_dom_sf"/>
</dbReference>
<dbReference type="InterPro" id="IPR055411">
    <property type="entry name" value="LRR_FXL15/At3g58940/PEG3-like"/>
</dbReference>
<evidence type="ECO:0000313" key="2">
    <source>
        <dbReference type="EMBL" id="CAA0212715.1"/>
    </source>
</evidence>
<dbReference type="SUPFAM" id="SSF52047">
    <property type="entry name" value="RNI-like"/>
    <property type="match status" value="1"/>
</dbReference>